<accession>A0ABS8WU02</accession>
<feature type="non-terminal residue" evidence="2">
    <location>
        <position position="116"/>
    </location>
</feature>
<proteinExistence type="predicted"/>
<keyword evidence="3" id="KW-1185">Reference proteome</keyword>
<gene>
    <name evidence="2" type="ORF">HAX54_000719</name>
</gene>
<reference evidence="2 3" key="1">
    <citation type="journal article" date="2021" name="BMC Genomics">
        <title>Datura genome reveals duplications of psychoactive alkaloid biosynthetic genes and high mutation rate following tissue culture.</title>
        <authorList>
            <person name="Rajewski A."/>
            <person name="Carter-House D."/>
            <person name="Stajich J."/>
            <person name="Litt A."/>
        </authorList>
    </citation>
    <scope>NUCLEOTIDE SEQUENCE [LARGE SCALE GENOMIC DNA]</scope>
    <source>
        <strain evidence="2">AR-01</strain>
    </source>
</reference>
<dbReference type="Proteomes" id="UP000823775">
    <property type="component" value="Unassembled WGS sequence"/>
</dbReference>
<organism evidence="2 3">
    <name type="scientific">Datura stramonium</name>
    <name type="common">Jimsonweed</name>
    <name type="synonym">Common thornapple</name>
    <dbReference type="NCBI Taxonomy" id="4076"/>
    <lineage>
        <taxon>Eukaryota</taxon>
        <taxon>Viridiplantae</taxon>
        <taxon>Streptophyta</taxon>
        <taxon>Embryophyta</taxon>
        <taxon>Tracheophyta</taxon>
        <taxon>Spermatophyta</taxon>
        <taxon>Magnoliopsida</taxon>
        <taxon>eudicotyledons</taxon>
        <taxon>Gunneridae</taxon>
        <taxon>Pentapetalae</taxon>
        <taxon>asterids</taxon>
        <taxon>lamiids</taxon>
        <taxon>Solanales</taxon>
        <taxon>Solanaceae</taxon>
        <taxon>Solanoideae</taxon>
        <taxon>Datureae</taxon>
        <taxon>Datura</taxon>
    </lineage>
</organism>
<comment type="caution">
    <text evidence="2">The sequence shown here is derived from an EMBL/GenBank/DDBJ whole genome shotgun (WGS) entry which is preliminary data.</text>
</comment>
<evidence type="ECO:0000256" key="1">
    <source>
        <dbReference type="SAM" id="MobiDB-lite"/>
    </source>
</evidence>
<dbReference type="EMBL" id="JACEIK010010223">
    <property type="protein sequence ID" value="MCE3215064.1"/>
    <property type="molecule type" value="Genomic_DNA"/>
</dbReference>
<protein>
    <submittedName>
        <fullName evidence="2">Uncharacterized protein</fullName>
    </submittedName>
</protein>
<name>A0ABS8WU02_DATST</name>
<feature type="compositionally biased region" description="Pro residues" evidence="1">
    <location>
        <begin position="37"/>
        <end position="47"/>
    </location>
</feature>
<evidence type="ECO:0000313" key="3">
    <source>
        <dbReference type="Proteomes" id="UP000823775"/>
    </source>
</evidence>
<evidence type="ECO:0000313" key="2">
    <source>
        <dbReference type="EMBL" id="MCE3215064.1"/>
    </source>
</evidence>
<feature type="region of interest" description="Disordered" evidence="1">
    <location>
        <begin position="35"/>
        <end position="56"/>
    </location>
</feature>
<sequence>MLSLILKPRQIHALKSPMPFLTSFMTTKYQYWISGPPSNPQTPPRGPAPGSEGEVEEAVANVEEGALMIVSPRLFAMDPKEHIGANAECWFASQCLTLKRTCQPHQEPWRRYLKSS</sequence>